<evidence type="ECO:0000313" key="3">
    <source>
        <dbReference type="Proteomes" id="UP000198406"/>
    </source>
</evidence>
<evidence type="ECO:0000313" key="2">
    <source>
        <dbReference type="EMBL" id="GAX28195.1"/>
    </source>
</evidence>
<feature type="compositionally biased region" description="Basic residues" evidence="1">
    <location>
        <begin position="329"/>
        <end position="343"/>
    </location>
</feature>
<sequence>MTFFGRFELQDEGTAFVDALQQRTSPFGSLQFYGSPFNDPNLERLLQLENTFQRLSPLGLDPKFNRLALSTKVNALDYKFCVKHFQLNDFDTLSIATKDLSVDLYIGKEDPWKEILIAFFHRLSALGHLEKFNLKTSCSDFYFKPSPGECVVPVVDALIRAVTANQKLSCLNLSSAYWIEDHLPNIVKALEDHEGIRHLIVSSYPVEKDSWGRTSCPSLMRLLERNPNIRVLDSCGNLITDGSNRMLLLYFRNFSYQDSLSFMKEPTTVRPFVVAYTLMGFAFAQFPLITTLLSHHTDLLCEFIEAPSQDNVGGNKDTVARPSPQPNSRLKRKRTRQAPRATKKAHEFGCDD</sequence>
<proteinExistence type="predicted"/>
<organism evidence="2 3">
    <name type="scientific">Fistulifera solaris</name>
    <name type="common">Oleaginous diatom</name>
    <dbReference type="NCBI Taxonomy" id="1519565"/>
    <lineage>
        <taxon>Eukaryota</taxon>
        <taxon>Sar</taxon>
        <taxon>Stramenopiles</taxon>
        <taxon>Ochrophyta</taxon>
        <taxon>Bacillariophyta</taxon>
        <taxon>Bacillariophyceae</taxon>
        <taxon>Bacillariophycidae</taxon>
        <taxon>Naviculales</taxon>
        <taxon>Naviculaceae</taxon>
        <taxon>Fistulifera</taxon>
    </lineage>
</organism>
<dbReference type="InParanoid" id="A0A1Z5KPZ6"/>
<feature type="region of interest" description="Disordered" evidence="1">
    <location>
        <begin position="312"/>
        <end position="352"/>
    </location>
</feature>
<protein>
    <submittedName>
        <fullName evidence="2">Uncharacterized protein</fullName>
    </submittedName>
</protein>
<gene>
    <name evidence="2" type="ORF">FisN_2Hu012</name>
</gene>
<accession>A0A1Z5KPZ6</accession>
<dbReference type="Gene3D" id="3.80.10.10">
    <property type="entry name" value="Ribonuclease Inhibitor"/>
    <property type="match status" value="1"/>
</dbReference>
<comment type="caution">
    <text evidence="2">The sequence shown here is derived from an EMBL/GenBank/DDBJ whole genome shotgun (WGS) entry which is preliminary data.</text>
</comment>
<dbReference type="SUPFAM" id="SSF52047">
    <property type="entry name" value="RNI-like"/>
    <property type="match status" value="1"/>
</dbReference>
<dbReference type="EMBL" id="BDSP01000268">
    <property type="protein sequence ID" value="GAX28195.1"/>
    <property type="molecule type" value="Genomic_DNA"/>
</dbReference>
<dbReference type="OrthoDB" id="120976at2759"/>
<dbReference type="Proteomes" id="UP000198406">
    <property type="component" value="Unassembled WGS sequence"/>
</dbReference>
<keyword evidence="3" id="KW-1185">Reference proteome</keyword>
<dbReference type="InterPro" id="IPR032675">
    <property type="entry name" value="LRR_dom_sf"/>
</dbReference>
<reference evidence="2 3" key="1">
    <citation type="journal article" date="2015" name="Plant Cell">
        <title>Oil accumulation by the oleaginous diatom Fistulifera solaris as revealed by the genome and transcriptome.</title>
        <authorList>
            <person name="Tanaka T."/>
            <person name="Maeda Y."/>
            <person name="Veluchamy A."/>
            <person name="Tanaka M."/>
            <person name="Abida H."/>
            <person name="Marechal E."/>
            <person name="Bowler C."/>
            <person name="Muto M."/>
            <person name="Sunaga Y."/>
            <person name="Tanaka M."/>
            <person name="Yoshino T."/>
            <person name="Taniguchi T."/>
            <person name="Fukuda Y."/>
            <person name="Nemoto M."/>
            <person name="Matsumoto M."/>
            <person name="Wong P.S."/>
            <person name="Aburatani S."/>
            <person name="Fujibuchi W."/>
        </authorList>
    </citation>
    <scope>NUCLEOTIDE SEQUENCE [LARGE SCALE GENOMIC DNA]</scope>
    <source>
        <strain evidence="2 3">JPCC DA0580</strain>
    </source>
</reference>
<dbReference type="AlphaFoldDB" id="A0A1Z5KPZ6"/>
<evidence type="ECO:0000256" key="1">
    <source>
        <dbReference type="SAM" id="MobiDB-lite"/>
    </source>
</evidence>
<name>A0A1Z5KPZ6_FISSO</name>